<dbReference type="AlphaFoldDB" id="A0A9W6WSE6"/>
<comment type="caution">
    <text evidence="2">The sequence shown here is derived from an EMBL/GenBank/DDBJ whole genome shotgun (WGS) entry which is preliminary data.</text>
</comment>
<sequence length="263" mass="28653">MPLSTSVKAPAPLTSKPRAPLSSRPGSGSAAVAKRRWNAPPADLFPAAATPRAASKMAERPATAINKHLPDVAATRTTSQDPREQFRAAIATTTTSASRKNSQQRQKSDKNHPRTSTKEQQAVVASPPIGRRSSQTSRIRRSSDGHHSTDQGDAIDKPERTSVASGATSLRADPKRHQLLAREAELNAMQGERRRDSLHSAQVLRSLRRQDVEADDVSPLIEIIYWSPFVEVRRDAAAAIASLSRNSMFHLLSVCLEFFAAEI</sequence>
<evidence type="ECO:0000313" key="3">
    <source>
        <dbReference type="Proteomes" id="UP001165083"/>
    </source>
</evidence>
<accession>A0A9W6WSE6</accession>
<proteinExistence type="predicted"/>
<feature type="compositionally biased region" description="Basic and acidic residues" evidence="1">
    <location>
        <begin position="141"/>
        <end position="160"/>
    </location>
</feature>
<keyword evidence="3" id="KW-1185">Reference proteome</keyword>
<dbReference type="Proteomes" id="UP001165083">
    <property type="component" value="Unassembled WGS sequence"/>
</dbReference>
<dbReference type="EMBL" id="BSXW01000229">
    <property type="protein sequence ID" value="GMF15683.1"/>
    <property type="molecule type" value="Genomic_DNA"/>
</dbReference>
<name>A0A9W6WSE6_9STRA</name>
<feature type="compositionally biased region" description="Low complexity" evidence="1">
    <location>
        <begin position="88"/>
        <end position="98"/>
    </location>
</feature>
<protein>
    <submittedName>
        <fullName evidence="2">Unnamed protein product</fullName>
    </submittedName>
</protein>
<dbReference type="OrthoDB" id="7537227at2759"/>
<evidence type="ECO:0000313" key="2">
    <source>
        <dbReference type="EMBL" id="GMF15683.1"/>
    </source>
</evidence>
<feature type="region of interest" description="Disordered" evidence="1">
    <location>
        <begin position="1"/>
        <end position="176"/>
    </location>
</feature>
<reference evidence="2" key="1">
    <citation type="submission" date="2023-04" db="EMBL/GenBank/DDBJ databases">
        <title>Phytophthora lilii NBRC 32176.</title>
        <authorList>
            <person name="Ichikawa N."/>
            <person name="Sato H."/>
            <person name="Tonouchi N."/>
        </authorList>
    </citation>
    <scope>NUCLEOTIDE SEQUENCE</scope>
    <source>
        <strain evidence="2">NBRC 32176</strain>
    </source>
</reference>
<gene>
    <name evidence="2" type="ORF">Plil01_000544600</name>
</gene>
<organism evidence="2 3">
    <name type="scientific">Phytophthora lilii</name>
    <dbReference type="NCBI Taxonomy" id="2077276"/>
    <lineage>
        <taxon>Eukaryota</taxon>
        <taxon>Sar</taxon>
        <taxon>Stramenopiles</taxon>
        <taxon>Oomycota</taxon>
        <taxon>Peronosporomycetes</taxon>
        <taxon>Peronosporales</taxon>
        <taxon>Peronosporaceae</taxon>
        <taxon>Phytophthora</taxon>
    </lineage>
</organism>
<evidence type="ECO:0000256" key="1">
    <source>
        <dbReference type="SAM" id="MobiDB-lite"/>
    </source>
</evidence>